<dbReference type="Pfam" id="PF09346">
    <property type="entry name" value="SMI1_KNR4"/>
    <property type="match status" value="1"/>
</dbReference>
<dbReference type="InterPro" id="IPR018958">
    <property type="entry name" value="Knr4/Smi1-like_dom"/>
</dbReference>
<dbReference type="InterPro" id="IPR037883">
    <property type="entry name" value="Knr4/Smi1-like_sf"/>
</dbReference>
<gene>
    <name evidence="2" type="ORF">OBBRIDRAFT_544180</name>
</gene>
<evidence type="ECO:0000259" key="1">
    <source>
        <dbReference type="SMART" id="SM00860"/>
    </source>
</evidence>
<proteinExistence type="predicted"/>
<dbReference type="Gene3D" id="3.40.1580.10">
    <property type="entry name" value="SMI1/KNR4-like"/>
    <property type="match status" value="1"/>
</dbReference>
<dbReference type="EMBL" id="KV722389">
    <property type="protein sequence ID" value="OCH91235.1"/>
    <property type="molecule type" value="Genomic_DNA"/>
</dbReference>
<dbReference type="SMART" id="SM00860">
    <property type="entry name" value="SMI1_KNR4"/>
    <property type="match status" value="1"/>
</dbReference>
<reference evidence="2 3" key="1">
    <citation type="submission" date="2016-07" db="EMBL/GenBank/DDBJ databases">
        <title>Draft genome of the white-rot fungus Obba rivulosa 3A-2.</title>
        <authorList>
            <consortium name="DOE Joint Genome Institute"/>
            <person name="Miettinen O."/>
            <person name="Riley R."/>
            <person name="Acob R."/>
            <person name="Barry K."/>
            <person name="Cullen D."/>
            <person name="De Vries R."/>
            <person name="Hainaut M."/>
            <person name="Hatakka A."/>
            <person name="Henrissat B."/>
            <person name="Hilden K."/>
            <person name="Kuo R."/>
            <person name="Labutti K."/>
            <person name="Lipzen A."/>
            <person name="Makela M.R."/>
            <person name="Sandor L."/>
            <person name="Spatafora J.W."/>
            <person name="Grigoriev I.V."/>
            <person name="Hibbett D.S."/>
        </authorList>
    </citation>
    <scope>NUCLEOTIDE SEQUENCE [LARGE SCALE GENOMIC DNA]</scope>
    <source>
        <strain evidence="2 3">3A-2</strain>
    </source>
</reference>
<evidence type="ECO:0000313" key="2">
    <source>
        <dbReference type="EMBL" id="OCH91235.1"/>
    </source>
</evidence>
<sequence length="204" mass="22979">MGGGDVAPPFVCVCGSIAAVEERLGVSLPDDYKEFLRVSNGMGLIPALNVPTLRPVEELKWEDPKDLGLTELWVDLGVELGPNEHTKMPKPERLFVISGDYSEEMTWVYEPVQVESALGAIRAVKQEALDQGRLEGLSGFLDPRIRNGASHSGCTWKLPRWGFRQRNYVPMVHFLRCSRNFNPAWNQVYVEFDQSFMEVNSLHS</sequence>
<dbReference type="AlphaFoldDB" id="A0A8E2AZT7"/>
<evidence type="ECO:0000313" key="3">
    <source>
        <dbReference type="Proteomes" id="UP000250043"/>
    </source>
</evidence>
<keyword evidence="3" id="KW-1185">Reference proteome</keyword>
<dbReference type="OrthoDB" id="2788868at2759"/>
<feature type="domain" description="Knr4/Smi1-like" evidence="1">
    <location>
        <begin position="12"/>
        <end position="177"/>
    </location>
</feature>
<organism evidence="2 3">
    <name type="scientific">Obba rivulosa</name>
    <dbReference type="NCBI Taxonomy" id="1052685"/>
    <lineage>
        <taxon>Eukaryota</taxon>
        <taxon>Fungi</taxon>
        <taxon>Dikarya</taxon>
        <taxon>Basidiomycota</taxon>
        <taxon>Agaricomycotina</taxon>
        <taxon>Agaricomycetes</taxon>
        <taxon>Polyporales</taxon>
        <taxon>Gelatoporiaceae</taxon>
        <taxon>Obba</taxon>
    </lineage>
</organism>
<protein>
    <recommendedName>
        <fullName evidence="1">Knr4/Smi1-like domain-containing protein</fullName>
    </recommendedName>
</protein>
<accession>A0A8E2AZT7</accession>
<name>A0A8E2AZT7_9APHY</name>
<dbReference type="SUPFAM" id="SSF160631">
    <property type="entry name" value="SMI1/KNR4-like"/>
    <property type="match status" value="1"/>
</dbReference>
<dbReference type="Proteomes" id="UP000250043">
    <property type="component" value="Unassembled WGS sequence"/>
</dbReference>